<evidence type="ECO:0000256" key="6">
    <source>
        <dbReference type="ARBA" id="ARBA00022692"/>
    </source>
</evidence>
<dbReference type="GO" id="GO:0098797">
    <property type="term" value="C:plasma membrane protein complex"/>
    <property type="evidence" value="ECO:0007669"/>
    <property type="project" value="TreeGrafter"/>
</dbReference>
<name>A0A0P0CSX1_9BACT</name>
<dbReference type="GO" id="GO:0015031">
    <property type="term" value="P:protein transport"/>
    <property type="evidence" value="ECO:0007669"/>
    <property type="project" value="UniProtKB-KW"/>
</dbReference>
<reference evidence="12 13" key="1">
    <citation type="submission" date="2015-08" db="EMBL/GenBank/DDBJ databases">
        <title>Complete genome sequence of Rufibacter tibetensis strain 1351t, a radiation-resistant bacterium from tibet plateau.</title>
        <authorList>
            <person name="Dai J."/>
        </authorList>
    </citation>
    <scope>NUCLEOTIDE SEQUENCE [LARGE SCALE GENOMIC DNA]</scope>
    <source>
        <strain evidence="12 13">1351</strain>
    </source>
</reference>
<dbReference type="PANTHER" id="PTHR33446:SF2">
    <property type="entry name" value="PROTEIN TONB"/>
    <property type="match status" value="1"/>
</dbReference>
<evidence type="ECO:0000259" key="11">
    <source>
        <dbReference type="PROSITE" id="PS52015"/>
    </source>
</evidence>
<accession>A0A0P0CSX1</accession>
<dbReference type="PROSITE" id="PS52015">
    <property type="entry name" value="TONB_CTD"/>
    <property type="match status" value="1"/>
</dbReference>
<dbReference type="PATRIC" id="fig|512763.3.peg.2724"/>
<dbReference type="Pfam" id="PF03544">
    <property type="entry name" value="TonB_C"/>
    <property type="match status" value="2"/>
</dbReference>
<keyword evidence="9" id="KW-0472">Membrane</keyword>
<evidence type="ECO:0000256" key="1">
    <source>
        <dbReference type="ARBA" id="ARBA00004383"/>
    </source>
</evidence>
<dbReference type="AlphaFoldDB" id="A0A0P0CSX1"/>
<proteinExistence type="inferred from homology"/>
<dbReference type="KEGG" id="rti:DC20_12420"/>
<keyword evidence="8" id="KW-1133">Transmembrane helix</keyword>
<comment type="similarity">
    <text evidence="2">Belongs to the TonB family.</text>
</comment>
<evidence type="ECO:0000256" key="4">
    <source>
        <dbReference type="ARBA" id="ARBA00022475"/>
    </source>
</evidence>
<evidence type="ECO:0000256" key="7">
    <source>
        <dbReference type="ARBA" id="ARBA00022927"/>
    </source>
</evidence>
<dbReference type="GO" id="GO:0031992">
    <property type="term" value="F:energy transducer activity"/>
    <property type="evidence" value="ECO:0007669"/>
    <property type="project" value="TreeGrafter"/>
</dbReference>
<dbReference type="OrthoDB" id="1039448at2"/>
<comment type="subcellular location">
    <subcellularLocation>
        <location evidence="1">Cell inner membrane</location>
        <topology evidence="1">Single-pass membrane protein</topology>
        <orientation evidence="1">Periplasmic side</orientation>
    </subcellularLocation>
</comment>
<keyword evidence="13" id="KW-1185">Reference proteome</keyword>
<dbReference type="Gene3D" id="3.30.1150.10">
    <property type="match status" value="2"/>
</dbReference>
<dbReference type="STRING" id="512763.DC20_12420"/>
<keyword evidence="5" id="KW-0997">Cell inner membrane</keyword>
<keyword evidence="10" id="KW-0732">Signal</keyword>
<evidence type="ECO:0000256" key="5">
    <source>
        <dbReference type="ARBA" id="ARBA00022519"/>
    </source>
</evidence>
<gene>
    <name evidence="12" type="ORF">DC20_12420</name>
</gene>
<organism evidence="12 13">
    <name type="scientific">Rufibacter tibetensis</name>
    <dbReference type="NCBI Taxonomy" id="512763"/>
    <lineage>
        <taxon>Bacteria</taxon>
        <taxon>Pseudomonadati</taxon>
        <taxon>Bacteroidota</taxon>
        <taxon>Cytophagia</taxon>
        <taxon>Cytophagales</taxon>
        <taxon>Hymenobacteraceae</taxon>
        <taxon>Rufibacter</taxon>
    </lineage>
</organism>
<dbReference type="InterPro" id="IPR051045">
    <property type="entry name" value="TonB-dependent_transducer"/>
</dbReference>
<dbReference type="GO" id="GO:0055085">
    <property type="term" value="P:transmembrane transport"/>
    <property type="evidence" value="ECO:0007669"/>
    <property type="project" value="InterPro"/>
</dbReference>
<evidence type="ECO:0000256" key="9">
    <source>
        <dbReference type="ARBA" id="ARBA00023136"/>
    </source>
</evidence>
<feature type="domain" description="TonB C-terminal" evidence="11">
    <location>
        <begin position="170"/>
        <end position="264"/>
    </location>
</feature>
<dbReference type="EMBL" id="CP012643">
    <property type="protein sequence ID" value="ALI99630.1"/>
    <property type="molecule type" value="Genomic_DNA"/>
</dbReference>
<protein>
    <recommendedName>
        <fullName evidence="11">TonB C-terminal domain-containing protein</fullName>
    </recommendedName>
</protein>
<dbReference type="NCBIfam" id="TIGR01352">
    <property type="entry name" value="tonB_Cterm"/>
    <property type="match status" value="1"/>
</dbReference>
<sequence>MKHLYFCILFLLLSIPTLAQKDKIPNSKIYISVEEMPEFPGGFDSLSYYIKSNFGTPRYQYTEDSLATLNISFVVDYIGFVQDVEVLSRVHPLVDENAVNLIKGMPQWKPGKQDGATVNVKYTIPIRVPAPKPVPSFLRDKLPFGNYTYDKEAYETGVFLDIEKRPQFLKGDKSFRAYVKQNYQVPKEAAKQKIDGTAKLSFIVSPAGQITKIKALSELGHGIEQNLIEVLEKMPKWQPGSYKGQPQKVKRTVEFLVVKGKASFKEFVPSEYNF</sequence>
<keyword evidence="3" id="KW-0813">Transport</keyword>
<dbReference type="InterPro" id="IPR006260">
    <property type="entry name" value="TonB/TolA_C"/>
</dbReference>
<evidence type="ECO:0000256" key="2">
    <source>
        <dbReference type="ARBA" id="ARBA00006555"/>
    </source>
</evidence>
<keyword evidence="4" id="KW-1003">Cell membrane</keyword>
<keyword evidence="6" id="KW-0812">Transmembrane</keyword>
<dbReference type="PANTHER" id="PTHR33446">
    <property type="entry name" value="PROTEIN TONB-RELATED"/>
    <property type="match status" value="1"/>
</dbReference>
<evidence type="ECO:0000313" key="13">
    <source>
        <dbReference type="Proteomes" id="UP000061382"/>
    </source>
</evidence>
<evidence type="ECO:0000256" key="3">
    <source>
        <dbReference type="ARBA" id="ARBA00022448"/>
    </source>
</evidence>
<dbReference type="SUPFAM" id="SSF74653">
    <property type="entry name" value="TolA/TonB C-terminal domain"/>
    <property type="match status" value="2"/>
</dbReference>
<feature type="chain" id="PRO_5006042826" description="TonB C-terminal domain-containing protein" evidence="10">
    <location>
        <begin position="20"/>
        <end position="274"/>
    </location>
</feature>
<evidence type="ECO:0000256" key="10">
    <source>
        <dbReference type="SAM" id="SignalP"/>
    </source>
</evidence>
<evidence type="ECO:0000256" key="8">
    <source>
        <dbReference type="ARBA" id="ARBA00022989"/>
    </source>
</evidence>
<feature type="signal peptide" evidence="10">
    <location>
        <begin position="1"/>
        <end position="19"/>
    </location>
</feature>
<dbReference type="RefSeq" id="WP_062544121.1">
    <property type="nucleotide sequence ID" value="NZ_CP012643.1"/>
</dbReference>
<evidence type="ECO:0000313" key="12">
    <source>
        <dbReference type="EMBL" id="ALI99630.1"/>
    </source>
</evidence>
<keyword evidence="7" id="KW-0653">Protein transport</keyword>
<dbReference type="InterPro" id="IPR037682">
    <property type="entry name" value="TonB_C"/>
</dbReference>
<dbReference type="Proteomes" id="UP000061382">
    <property type="component" value="Chromosome"/>
</dbReference>